<feature type="transmembrane region" description="Helical" evidence="9">
    <location>
        <begin position="139"/>
        <end position="157"/>
    </location>
</feature>
<dbReference type="CDD" id="cd17417">
    <property type="entry name" value="MFS_NPF5"/>
    <property type="match status" value="1"/>
</dbReference>
<evidence type="ECO:0000313" key="10">
    <source>
        <dbReference type="EMBL" id="CAI9114956.1"/>
    </source>
</evidence>
<feature type="transmembrane region" description="Helical" evidence="9">
    <location>
        <begin position="366"/>
        <end position="385"/>
    </location>
</feature>
<dbReference type="EMBL" id="OX459125">
    <property type="protein sequence ID" value="CAI9114956.1"/>
    <property type="molecule type" value="Genomic_DNA"/>
</dbReference>
<dbReference type="GO" id="GO:0042937">
    <property type="term" value="F:tripeptide transmembrane transporter activity"/>
    <property type="evidence" value="ECO:0007669"/>
    <property type="project" value="InterPro"/>
</dbReference>
<dbReference type="Pfam" id="PF00854">
    <property type="entry name" value="PTR2"/>
    <property type="match status" value="1"/>
</dbReference>
<feature type="transmembrane region" description="Helical" evidence="9">
    <location>
        <begin position="406"/>
        <end position="423"/>
    </location>
</feature>
<evidence type="ECO:0000256" key="5">
    <source>
        <dbReference type="ARBA" id="ARBA00022692"/>
    </source>
</evidence>
<keyword evidence="7 9" id="KW-0472">Membrane</keyword>
<keyword evidence="4" id="KW-0597">Phosphoprotein</keyword>
<evidence type="ECO:0000256" key="8">
    <source>
        <dbReference type="ARBA" id="ARBA00044504"/>
    </source>
</evidence>
<dbReference type="PANTHER" id="PTHR11654">
    <property type="entry name" value="OLIGOPEPTIDE TRANSPORTER-RELATED"/>
    <property type="match status" value="1"/>
</dbReference>
<feature type="transmembrane region" description="Helical" evidence="9">
    <location>
        <begin position="455"/>
        <end position="474"/>
    </location>
</feature>
<dbReference type="InterPro" id="IPR000109">
    <property type="entry name" value="POT_fam"/>
</dbReference>
<name>A0AAV1E492_OLDCO</name>
<dbReference type="GO" id="GO:0009705">
    <property type="term" value="C:plant-type vacuole membrane"/>
    <property type="evidence" value="ECO:0007669"/>
    <property type="project" value="UniProtKB-ARBA"/>
</dbReference>
<feature type="transmembrane region" description="Helical" evidence="9">
    <location>
        <begin position="39"/>
        <end position="63"/>
    </location>
</feature>
<feature type="transmembrane region" description="Helical" evidence="9">
    <location>
        <begin position="191"/>
        <end position="210"/>
    </location>
</feature>
<keyword evidence="5 9" id="KW-0812">Transmembrane</keyword>
<organism evidence="10 11">
    <name type="scientific">Oldenlandia corymbosa var. corymbosa</name>
    <dbReference type="NCBI Taxonomy" id="529605"/>
    <lineage>
        <taxon>Eukaryota</taxon>
        <taxon>Viridiplantae</taxon>
        <taxon>Streptophyta</taxon>
        <taxon>Embryophyta</taxon>
        <taxon>Tracheophyta</taxon>
        <taxon>Spermatophyta</taxon>
        <taxon>Magnoliopsida</taxon>
        <taxon>eudicotyledons</taxon>
        <taxon>Gunneridae</taxon>
        <taxon>Pentapetalae</taxon>
        <taxon>asterids</taxon>
        <taxon>lamiids</taxon>
        <taxon>Gentianales</taxon>
        <taxon>Rubiaceae</taxon>
        <taxon>Rubioideae</taxon>
        <taxon>Spermacoceae</taxon>
        <taxon>Hedyotis-Oldenlandia complex</taxon>
        <taxon>Oldenlandia</taxon>
    </lineage>
</organism>
<evidence type="ECO:0000256" key="6">
    <source>
        <dbReference type="ARBA" id="ARBA00022989"/>
    </source>
</evidence>
<dbReference type="InterPro" id="IPR036259">
    <property type="entry name" value="MFS_trans_sf"/>
</dbReference>
<dbReference type="Gene3D" id="1.20.1250.20">
    <property type="entry name" value="MFS general substrate transporter like domains"/>
    <property type="match status" value="1"/>
</dbReference>
<feature type="transmembrane region" description="Helical" evidence="9">
    <location>
        <begin position="75"/>
        <end position="97"/>
    </location>
</feature>
<accession>A0AAV1E492</accession>
<dbReference type="FunFam" id="1.20.1250.20:FF:000147">
    <property type="entry name" value="Protein NRT1/ PTR family 5.10"/>
    <property type="match status" value="1"/>
</dbReference>
<feature type="transmembrane region" description="Helical" evidence="9">
    <location>
        <begin position="325"/>
        <end position="346"/>
    </location>
</feature>
<evidence type="ECO:0000256" key="9">
    <source>
        <dbReference type="SAM" id="Phobius"/>
    </source>
</evidence>
<evidence type="ECO:0000256" key="1">
    <source>
        <dbReference type="ARBA" id="ARBA00004141"/>
    </source>
</evidence>
<keyword evidence="11" id="KW-1185">Reference proteome</keyword>
<reference evidence="10" key="1">
    <citation type="submission" date="2023-03" db="EMBL/GenBank/DDBJ databases">
        <authorList>
            <person name="Julca I."/>
        </authorList>
    </citation>
    <scope>NUCLEOTIDE SEQUENCE</scope>
</reference>
<keyword evidence="6 9" id="KW-1133">Transmembrane helix</keyword>
<proteinExistence type="inferred from homology"/>
<evidence type="ECO:0000256" key="3">
    <source>
        <dbReference type="ARBA" id="ARBA00022448"/>
    </source>
</evidence>
<keyword evidence="3" id="KW-0813">Transport</keyword>
<dbReference type="SUPFAM" id="SSF103473">
    <property type="entry name" value="MFS general substrate transporter"/>
    <property type="match status" value="1"/>
</dbReference>
<comment type="subcellular location">
    <subcellularLocation>
        <location evidence="1">Membrane</location>
        <topology evidence="1">Multi-pass membrane protein</topology>
    </subcellularLocation>
</comment>
<evidence type="ECO:0000256" key="4">
    <source>
        <dbReference type="ARBA" id="ARBA00022553"/>
    </source>
</evidence>
<dbReference type="Proteomes" id="UP001161247">
    <property type="component" value="Chromosome 8"/>
</dbReference>
<protein>
    <submittedName>
        <fullName evidence="10">OLC1v1015783C1</fullName>
    </submittedName>
</protein>
<dbReference type="GO" id="GO:0080054">
    <property type="term" value="F:low-affinity nitrate transmembrane transporter activity"/>
    <property type="evidence" value="ECO:0007669"/>
    <property type="project" value="UniProtKB-ARBA"/>
</dbReference>
<gene>
    <name evidence="10" type="ORF">OLC1_LOCUS21572</name>
</gene>
<comment type="similarity">
    <text evidence="8">Belongs to the major facilitator superfamily. Phosphate:H(+) symporter (TC 2.A.1.9) family.</text>
</comment>
<evidence type="ECO:0000313" key="11">
    <source>
        <dbReference type="Proteomes" id="UP001161247"/>
    </source>
</evidence>
<feature type="transmembrane region" description="Helical" evidence="9">
    <location>
        <begin position="216"/>
        <end position="236"/>
    </location>
</feature>
<dbReference type="PROSITE" id="PS01022">
    <property type="entry name" value="PTR2_1"/>
    <property type="match status" value="1"/>
</dbReference>
<evidence type="ECO:0000256" key="2">
    <source>
        <dbReference type="ARBA" id="ARBA00005982"/>
    </source>
</evidence>
<feature type="transmembrane region" description="Helical" evidence="9">
    <location>
        <begin position="104"/>
        <end position="127"/>
    </location>
</feature>
<feature type="transmembrane region" description="Helical" evidence="9">
    <location>
        <begin position="531"/>
        <end position="551"/>
    </location>
</feature>
<dbReference type="GO" id="GO:0071916">
    <property type="term" value="F:dipeptide transmembrane transporter activity"/>
    <property type="evidence" value="ECO:0007669"/>
    <property type="project" value="InterPro"/>
</dbReference>
<evidence type="ECO:0000256" key="7">
    <source>
        <dbReference type="ARBA" id="ARBA00023136"/>
    </source>
</evidence>
<sequence length="566" mass="63241">MARVPNLGRFADDHDVIDGVVDHKGIPAKRSQSGKWRSAYFMIGVGVTERFAYYGIGSNLIIYLTSHLEQSTATAAANVNMWSGAGAMLPLVGAFVADTFLGRYWTIIVASLLYILGLGLLTISALLNCERDEVIKSCSPSQFQVIFFFFSLYLVALGQGAHKPCLLAFGADQFDEEDPEESRCRSSFFNWWYFGLCAGPLSALLVLNYIQENLSWGLGFGIPCLSIALGLFIFLLGTRTYRFTVRTEQKCVFTRIAQSIWDAKDRKNSSILRSDHRVQGTVHPARANHNEFLNEALLEVNVEDKYDESSDDCELEEWKALRGLVPIWATSLAYAVVFAQVSTLFTEQGITMDRSIGSAFKLPAASLQYLTGISIILFIPIYDRFFVPLARAVTRRPSGITKMQRIGIGMVLCICSMTIAALVERKRLQTAQLHGLVSFPQEVVPVSFWWLVPQYVLFGIADVFTVIGLQELFYDQMPAELKSVGLSLFLSIFGIGCFLSGFIISIIQKFTSMHGVGGWFSSNLNQAHLDYFYWLLAALVTLEFLVFLYVAKFYASCNHSRIVSHC</sequence>
<dbReference type="AlphaFoldDB" id="A0AAV1E492"/>
<comment type="similarity">
    <text evidence="2">Belongs to the major facilitator superfamily. Proton-dependent oligopeptide transporter (POT/PTR) (TC 2.A.17) family.</text>
</comment>
<dbReference type="InterPro" id="IPR018456">
    <property type="entry name" value="PTR2_symporter_CS"/>
</dbReference>
<feature type="transmembrane region" description="Helical" evidence="9">
    <location>
        <begin position="486"/>
        <end position="511"/>
    </location>
</feature>
<dbReference type="InterPro" id="IPR044739">
    <property type="entry name" value="NRT1/PTR"/>
</dbReference>